<protein>
    <submittedName>
        <fullName evidence="2">Tetratricopeptide repeat protein</fullName>
    </submittedName>
</protein>
<dbReference type="Pfam" id="PF13181">
    <property type="entry name" value="TPR_8"/>
    <property type="match status" value="1"/>
</dbReference>
<keyword evidence="3" id="KW-1185">Reference proteome</keyword>
<dbReference type="Pfam" id="PF13414">
    <property type="entry name" value="TPR_11"/>
    <property type="match status" value="1"/>
</dbReference>
<dbReference type="PANTHER" id="PTHR44998">
    <property type="match status" value="1"/>
</dbReference>
<evidence type="ECO:0000313" key="3">
    <source>
        <dbReference type="Proteomes" id="UP000253529"/>
    </source>
</evidence>
<comment type="caution">
    <text evidence="2">The sequence shown here is derived from an EMBL/GenBank/DDBJ whole genome shotgun (WGS) entry which is preliminary data.</text>
</comment>
<evidence type="ECO:0000256" key="1">
    <source>
        <dbReference type="PROSITE-ProRule" id="PRU00339"/>
    </source>
</evidence>
<feature type="repeat" description="TPR" evidence="1">
    <location>
        <begin position="175"/>
        <end position="208"/>
    </location>
</feature>
<sequence length="311" mass="33390">MLANEDRALRFAEALRALADGDGAKAADIAQALLQRWPEDASVHQLMAAVALRGGRPAEAERWALSSLDSRPDHFATLMLAAHAARARGDWPGALARLRRAAELEPTRPEAAFGAAIASIAVDPGQAQRVFDDLLRRFPDPVATWAEVGDALERSGQRELAARAFAMALRAQPTVKLLLRFGSALHALGRRGEAAGAYRKALELDPASAEAWFKLGLAFQDGRRPDRAAEAYRSALALRPDLAEAETNLGVVLQEQGELAAAKQAYGRAIALMPSAFGRVAQALTTSPKGELWMDLGALRAHLSELGRLSR</sequence>
<name>A0A366FV66_9HYPH</name>
<dbReference type="Gene3D" id="1.25.40.10">
    <property type="entry name" value="Tetratricopeptide repeat domain"/>
    <property type="match status" value="2"/>
</dbReference>
<dbReference type="RefSeq" id="WP_113887547.1">
    <property type="nucleotide sequence ID" value="NZ_QNRK01000002.1"/>
</dbReference>
<accession>A0A366FV66</accession>
<dbReference type="Proteomes" id="UP000253529">
    <property type="component" value="Unassembled WGS sequence"/>
</dbReference>
<dbReference type="InterPro" id="IPR019734">
    <property type="entry name" value="TPR_rpt"/>
</dbReference>
<dbReference type="PROSITE" id="PS50005">
    <property type="entry name" value="TPR"/>
    <property type="match status" value="3"/>
</dbReference>
<organism evidence="2 3">
    <name type="scientific">Roseiarcus fermentans</name>
    <dbReference type="NCBI Taxonomy" id="1473586"/>
    <lineage>
        <taxon>Bacteria</taxon>
        <taxon>Pseudomonadati</taxon>
        <taxon>Pseudomonadota</taxon>
        <taxon>Alphaproteobacteria</taxon>
        <taxon>Hyphomicrobiales</taxon>
        <taxon>Roseiarcaceae</taxon>
        <taxon>Roseiarcus</taxon>
    </lineage>
</organism>
<dbReference type="OrthoDB" id="7300654at2"/>
<evidence type="ECO:0000313" key="2">
    <source>
        <dbReference type="EMBL" id="RBP17589.1"/>
    </source>
</evidence>
<dbReference type="Pfam" id="PF13432">
    <property type="entry name" value="TPR_16"/>
    <property type="match status" value="2"/>
</dbReference>
<gene>
    <name evidence="2" type="ORF">DFR50_10281</name>
</gene>
<feature type="repeat" description="TPR" evidence="1">
    <location>
        <begin position="209"/>
        <end position="242"/>
    </location>
</feature>
<dbReference type="InterPro" id="IPR011990">
    <property type="entry name" value="TPR-like_helical_dom_sf"/>
</dbReference>
<feature type="repeat" description="TPR" evidence="1">
    <location>
        <begin position="243"/>
        <end position="276"/>
    </location>
</feature>
<dbReference type="AlphaFoldDB" id="A0A366FV66"/>
<keyword evidence="1" id="KW-0802">TPR repeat</keyword>
<dbReference type="SMART" id="SM00028">
    <property type="entry name" value="TPR"/>
    <property type="match status" value="6"/>
</dbReference>
<dbReference type="EMBL" id="QNRK01000002">
    <property type="protein sequence ID" value="RBP17589.1"/>
    <property type="molecule type" value="Genomic_DNA"/>
</dbReference>
<dbReference type="SUPFAM" id="SSF48452">
    <property type="entry name" value="TPR-like"/>
    <property type="match status" value="1"/>
</dbReference>
<proteinExistence type="predicted"/>
<dbReference type="PANTHER" id="PTHR44998:SF1">
    <property type="entry name" value="UDP-N-ACETYLGLUCOSAMINE--PEPTIDE N-ACETYLGLUCOSAMINYLTRANSFERASE 110 KDA SUBUNIT"/>
    <property type="match status" value="1"/>
</dbReference>
<reference evidence="2 3" key="1">
    <citation type="submission" date="2018-06" db="EMBL/GenBank/DDBJ databases">
        <title>Genomic Encyclopedia of Type Strains, Phase IV (KMG-IV): sequencing the most valuable type-strain genomes for metagenomic binning, comparative biology and taxonomic classification.</title>
        <authorList>
            <person name="Goeker M."/>
        </authorList>
    </citation>
    <scope>NUCLEOTIDE SEQUENCE [LARGE SCALE GENOMIC DNA]</scope>
    <source>
        <strain evidence="2 3">DSM 24875</strain>
    </source>
</reference>